<comment type="similarity">
    <text evidence="1">Belongs to the P-Pant transferase superfamily. Gsp/Sfp/HetI/AcpT family.</text>
</comment>
<evidence type="ECO:0000313" key="5">
    <source>
        <dbReference type="Proteomes" id="UP000502504"/>
    </source>
</evidence>
<dbReference type="Pfam" id="PF01648">
    <property type="entry name" value="ACPS"/>
    <property type="match status" value="1"/>
</dbReference>
<proteinExistence type="inferred from homology"/>
<evidence type="ECO:0000256" key="1">
    <source>
        <dbReference type="ARBA" id="ARBA00010990"/>
    </source>
</evidence>
<name>A0AAE6YFM2_STRAT</name>
<dbReference type="GO" id="GO:0019878">
    <property type="term" value="P:lysine biosynthetic process via aminoadipic acid"/>
    <property type="evidence" value="ECO:0007669"/>
    <property type="project" value="TreeGrafter"/>
</dbReference>
<organism evidence="4 5">
    <name type="scientific">Streptomyces antibioticus</name>
    <dbReference type="NCBI Taxonomy" id="1890"/>
    <lineage>
        <taxon>Bacteria</taxon>
        <taxon>Bacillati</taxon>
        <taxon>Actinomycetota</taxon>
        <taxon>Actinomycetes</taxon>
        <taxon>Kitasatosporales</taxon>
        <taxon>Streptomycetaceae</taxon>
        <taxon>Streptomyces</taxon>
    </lineage>
</organism>
<keyword evidence="2 4" id="KW-0808">Transferase</keyword>
<dbReference type="PANTHER" id="PTHR12215">
    <property type="entry name" value="PHOSPHOPANTETHEINE TRANSFERASE"/>
    <property type="match status" value="1"/>
</dbReference>
<evidence type="ECO:0000256" key="2">
    <source>
        <dbReference type="ARBA" id="ARBA00022679"/>
    </source>
</evidence>
<dbReference type="GO" id="GO:0000287">
    <property type="term" value="F:magnesium ion binding"/>
    <property type="evidence" value="ECO:0007669"/>
    <property type="project" value="InterPro"/>
</dbReference>
<dbReference type="EMBL" id="CP050692">
    <property type="protein sequence ID" value="QIT48880.1"/>
    <property type="molecule type" value="Genomic_DNA"/>
</dbReference>
<gene>
    <name evidence="4" type="ORF">HCX60_14360</name>
</gene>
<dbReference type="PANTHER" id="PTHR12215:SF10">
    <property type="entry name" value="L-AMINOADIPATE-SEMIALDEHYDE DEHYDROGENASE-PHOSPHOPANTETHEINYL TRANSFERASE"/>
    <property type="match status" value="1"/>
</dbReference>
<dbReference type="SUPFAM" id="SSF56214">
    <property type="entry name" value="4'-phosphopantetheinyl transferase"/>
    <property type="match status" value="2"/>
</dbReference>
<dbReference type="InterPro" id="IPR037143">
    <property type="entry name" value="4-PPantetheinyl_Trfase_dom_sf"/>
</dbReference>
<dbReference type="GO" id="GO:0005829">
    <property type="term" value="C:cytosol"/>
    <property type="evidence" value="ECO:0007669"/>
    <property type="project" value="TreeGrafter"/>
</dbReference>
<dbReference type="InterPro" id="IPR008278">
    <property type="entry name" value="4-PPantetheinyl_Trfase_dom"/>
</dbReference>
<protein>
    <submittedName>
        <fullName evidence="4">4'-phosphopantetheinyl transferase superfamily protein</fullName>
    </submittedName>
</protein>
<sequence length="261" mass="27430">MSTAPAGDPIPVDVWWAGSNAAHEGLLPLLDPVERGRHEATVRPADRARFLVGCALSRLVLGELLGLPPARVPLRRVCPRCGGPHGKPRLDASDSAGPYDFSVTHSGDIIGVAVCRGAEVGLDVEEADGPVDVALAARTALAAPELAALNTLPPSDRKAAFLRTWTRKEAVLKALGVGLALPLRDLRLSPPDTRPTVLSWPDGVPSPPPATTITDLVAETPATGPHPAAVAVIGRPGTRLAVRTRHIEERRLLSAPRAHRA</sequence>
<dbReference type="Proteomes" id="UP000502504">
    <property type="component" value="Chromosome"/>
</dbReference>
<dbReference type="InterPro" id="IPR050559">
    <property type="entry name" value="P-Pant_transferase_sf"/>
</dbReference>
<feature type="domain" description="4'-phosphopantetheinyl transferase" evidence="3">
    <location>
        <begin position="120"/>
        <end position="198"/>
    </location>
</feature>
<dbReference type="AlphaFoldDB" id="A0AAE6YFM2"/>
<dbReference type="Gene3D" id="3.90.470.20">
    <property type="entry name" value="4'-phosphopantetheinyl transferase domain"/>
    <property type="match status" value="1"/>
</dbReference>
<evidence type="ECO:0000259" key="3">
    <source>
        <dbReference type="Pfam" id="PF01648"/>
    </source>
</evidence>
<accession>A0AAE6YFM2</accession>
<dbReference type="GO" id="GO:0008897">
    <property type="term" value="F:holo-[acyl-carrier-protein] synthase activity"/>
    <property type="evidence" value="ECO:0007669"/>
    <property type="project" value="InterPro"/>
</dbReference>
<evidence type="ECO:0000313" key="4">
    <source>
        <dbReference type="EMBL" id="QIT48880.1"/>
    </source>
</evidence>
<reference evidence="4 5" key="1">
    <citation type="submission" date="2020-03" db="EMBL/GenBank/DDBJ databases">
        <title>Is there a link between lipid content and antibiotic production in Streptomyces?</title>
        <authorList>
            <person name="David M."/>
            <person name="Lejeune C."/>
            <person name="Abreu S."/>
            <person name="Thibessard A."/>
            <person name="Leblond P."/>
            <person name="Chaminade P."/>
            <person name="Virolle M.-J."/>
        </authorList>
    </citation>
    <scope>NUCLEOTIDE SEQUENCE [LARGE SCALE GENOMIC DNA]</scope>
    <source>
        <strain evidence="4 5">DSM 41481</strain>
    </source>
</reference>